<dbReference type="PANTHER" id="PTHR33706">
    <property type="entry name" value="MORN VARIANT REPEAT PROTEIN"/>
    <property type="match status" value="1"/>
</dbReference>
<accession>A0A8S1RTF6</accession>
<feature type="compositionally biased region" description="Polar residues" evidence="1">
    <location>
        <begin position="1"/>
        <end position="11"/>
    </location>
</feature>
<keyword evidence="3" id="KW-1185">Reference proteome</keyword>
<feature type="compositionally biased region" description="Acidic residues" evidence="1">
    <location>
        <begin position="14"/>
        <end position="27"/>
    </location>
</feature>
<comment type="caution">
    <text evidence="2">The sequence shown here is derived from an EMBL/GenBank/DDBJ whole genome shotgun (WGS) entry which is preliminary data.</text>
</comment>
<feature type="compositionally biased region" description="Low complexity" evidence="1">
    <location>
        <begin position="29"/>
        <end position="43"/>
    </location>
</feature>
<evidence type="ECO:0000313" key="2">
    <source>
        <dbReference type="EMBL" id="CAD8131226.1"/>
    </source>
</evidence>
<dbReference type="AlphaFoldDB" id="A0A8S1RTF6"/>
<protein>
    <submittedName>
        <fullName evidence="2">Uncharacterized protein</fullName>
    </submittedName>
</protein>
<sequence>MSCQQSTNWVEQRSEEDFDLSNSDEEFFNNQGENSKNKNKNGGWNAIWNKQPLKDFGGYYKAGKKQGLWKYLFPNYSNQEKIFEIGEYNNGLKIGRWKYIYKNQKIGGGFFNIDGQKIGKWIDLDEGFQASKKVIFCGEYDQKSIKVGRWDIMYCGLQSNREYKQIGGGSYDQEGNQKKFGKWVELFEKFRDDAKVTYNGEYNNNNMKVGRWDIMYCDRGEEYKQIGGGSYDQEGNQKKFGKWVELFEKFRDDAKVIYNGEYNMNNMKIGRWDIMYCDRGEEYKQMQILWNLQETYLIIQKNIISGGGSYDEEGNQKKIGKWVELDQKFRHEMKVIHNGEYNNNNMKVGRWDIMYCDRGEEYKQMQILWNLQETYLIIQKNIISGGGSYDEEGNQKKIGRWIELYENFNHYFYQITYNGEYNMNSMKVGRWNVLNLNFANQIIGCMNFDEDGNEIYRTKKDDIIYVGSFKKQMKVGRWDILYRKSQEYKQIGGGSYDEEGNQKKIGKWVELFEKFRDDAQVTYNGEYNMNNVKVGRWNVLNLNFANQIIGCMNFDEDGNEIYRTKNDDIIYVGSFKKQMKVGRWDILYRKFQEYKQMQILWNLQEIYLNLQLYINSGGGSYDEEGNQKKIGKWVELFEKFRDDAQVTYNGEYNNNNMKVGRWGIYYWNIYGSEEFKYMQIFQNLQETYFIVQQNKNSGGGSYDEEGNQKKIGKWVELFEKFRDDAQVIYNGEYNLNNLKVGRWDIYYCNNYKSEEFKQMQILENLQETHLIVQQNKNSGGGSYDEEGNQKKIGKWVELDKRFCHAAQVIYNGEYNLNNMKVGRWDIYYCNESEGVEYKQMQILWNLQETYLIIQKNIISGGGSYDEEGNQKKIGKWIELDEKFSNSHQVTYSGQYNMNNKKVGRWDINYCNEYGGVQYQQMQILQNLQETYLIIQKNIISGGGSYDEEGNQKKIGRWIELYENFNHFNQIAYNGEYNMNSMKVDRWNVLNLNFANQIIGCMNFDEDGNEIYRTKNDDIIYVGSFKKQMKVGRWDILYRKSQKYKQMQILWNLQETYLILQQNIFSGGGSYDEEGHQKKIGNWVELDKRFCKDVQVIYNGEYNMNNMKVGRWDIYYCNNYKSEEFKQMQIFENLQETYLILQQNIFSGGGSYDEEGHQKKIGNWVELDKRFCKDVQVIYNGEYNMNNMKIGRWDIYYCNNYGSEEFKQMQIFDILNFTIKYKQWWWII</sequence>
<dbReference type="Proteomes" id="UP000692954">
    <property type="component" value="Unassembled WGS sequence"/>
</dbReference>
<name>A0A8S1RTF6_9CILI</name>
<dbReference type="EMBL" id="CAJJDN010000414">
    <property type="protein sequence ID" value="CAD8131226.1"/>
    <property type="molecule type" value="Genomic_DNA"/>
</dbReference>
<evidence type="ECO:0000256" key="1">
    <source>
        <dbReference type="SAM" id="MobiDB-lite"/>
    </source>
</evidence>
<feature type="region of interest" description="Disordered" evidence="1">
    <location>
        <begin position="1"/>
        <end position="43"/>
    </location>
</feature>
<proteinExistence type="predicted"/>
<evidence type="ECO:0000313" key="3">
    <source>
        <dbReference type="Proteomes" id="UP000692954"/>
    </source>
</evidence>
<organism evidence="2 3">
    <name type="scientific">Paramecium sonneborni</name>
    <dbReference type="NCBI Taxonomy" id="65129"/>
    <lineage>
        <taxon>Eukaryota</taxon>
        <taxon>Sar</taxon>
        <taxon>Alveolata</taxon>
        <taxon>Ciliophora</taxon>
        <taxon>Intramacronucleata</taxon>
        <taxon>Oligohymenophorea</taxon>
        <taxon>Peniculida</taxon>
        <taxon>Parameciidae</taxon>
        <taxon>Paramecium</taxon>
    </lineage>
</organism>
<dbReference type="PANTHER" id="PTHR33706:SF1">
    <property type="entry name" value="TPR REPEAT PROTEIN"/>
    <property type="match status" value="1"/>
</dbReference>
<gene>
    <name evidence="2" type="ORF">PSON_ATCC_30995.1.T4140003</name>
</gene>
<reference evidence="2" key="1">
    <citation type="submission" date="2021-01" db="EMBL/GenBank/DDBJ databases">
        <authorList>
            <consortium name="Genoscope - CEA"/>
            <person name="William W."/>
        </authorList>
    </citation>
    <scope>NUCLEOTIDE SEQUENCE</scope>
</reference>